<evidence type="ECO:0000256" key="2">
    <source>
        <dbReference type="ARBA" id="ARBA00022741"/>
    </source>
</evidence>
<accession>A0A2P7U240</accession>
<evidence type="ECO:0000256" key="3">
    <source>
        <dbReference type="ARBA" id="ARBA00022840"/>
    </source>
</evidence>
<proteinExistence type="predicted"/>
<keyword evidence="2" id="KW-0547">Nucleotide-binding</keyword>
<dbReference type="PANTHER" id="PTHR42794:SF2">
    <property type="entry name" value="ABC TRANSPORTER ATP-BINDING PROTEIN"/>
    <property type="match status" value="1"/>
</dbReference>
<keyword evidence="6" id="KW-1185">Reference proteome</keyword>
<keyword evidence="1" id="KW-1003">Cell membrane</keyword>
<dbReference type="GO" id="GO:0005524">
    <property type="term" value="F:ATP binding"/>
    <property type="evidence" value="ECO:0007669"/>
    <property type="project" value="UniProtKB-KW"/>
</dbReference>
<keyword evidence="1" id="KW-0472">Membrane</keyword>
<sequence length="264" mass="29196">MIRLENVYIRRGNFVVADQINLGFGPGKVYTILGPNGTGKSSLLKTLFGEVAHQGSIRYKDEHLSKTNLQSWRKRIGYMPQNTFTEAALTALEVVLLGRMDGLGLYVGDEMLHEAAGIMESLGIAHLAHHDVMNLSGGQRQLVMFAQVMMRRPEILLLDEPVSALDMHHQINLLERVADYTHANGLTTLMVLHDLSLAAQFSDGIVLIGGGKVHAEGAPKDVLQPELISALYQVDVELLYDRFGAPVIRPLRNRTSEKNQTFTA</sequence>
<dbReference type="GO" id="GO:0016887">
    <property type="term" value="F:ATP hydrolysis activity"/>
    <property type="evidence" value="ECO:0007669"/>
    <property type="project" value="InterPro"/>
</dbReference>
<dbReference type="Proteomes" id="UP000241868">
    <property type="component" value="Unassembled WGS sequence"/>
</dbReference>
<dbReference type="Gene3D" id="3.40.50.300">
    <property type="entry name" value="P-loop containing nucleotide triphosphate hydrolases"/>
    <property type="match status" value="1"/>
</dbReference>
<feature type="domain" description="ABC transporter" evidence="4">
    <location>
        <begin position="2"/>
        <end position="235"/>
    </location>
</feature>
<dbReference type="SUPFAM" id="SSF52540">
    <property type="entry name" value="P-loop containing nucleoside triphosphate hydrolases"/>
    <property type="match status" value="1"/>
</dbReference>
<gene>
    <name evidence="5" type="ORF">C7N83_02950</name>
</gene>
<dbReference type="RefSeq" id="WP_106740524.1">
    <property type="nucleotide sequence ID" value="NZ_PXYY01000010.1"/>
</dbReference>
<protein>
    <submittedName>
        <fullName evidence="5">Peptide ABC transporter substrate-binding protein</fullName>
    </submittedName>
</protein>
<evidence type="ECO:0000313" key="5">
    <source>
        <dbReference type="EMBL" id="PSJ81005.1"/>
    </source>
</evidence>
<evidence type="ECO:0000256" key="1">
    <source>
        <dbReference type="ARBA" id="ARBA00022475"/>
    </source>
</evidence>
<comment type="caution">
    <text evidence="5">The sequence shown here is derived from an EMBL/GenBank/DDBJ whole genome shotgun (WGS) entry which is preliminary data.</text>
</comment>
<dbReference type="SMART" id="SM00382">
    <property type="entry name" value="AAA"/>
    <property type="match status" value="1"/>
</dbReference>
<dbReference type="EMBL" id="PXYY01000010">
    <property type="protein sequence ID" value="PSJ81005.1"/>
    <property type="molecule type" value="Genomic_DNA"/>
</dbReference>
<organism evidence="5 6">
    <name type="scientific">Neisseria iguanae</name>
    <dbReference type="NCBI Taxonomy" id="90242"/>
    <lineage>
        <taxon>Bacteria</taxon>
        <taxon>Pseudomonadati</taxon>
        <taxon>Pseudomonadota</taxon>
        <taxon>Betaproteobacteria</taxon>
        <taxon>Neisseriales</taxon>
        <taxon>Neisseriaceae</taxon>
        <taxon>Neisseria</taxon>
    </lineage>
</organism>
<dbReference type="PROSITE" id="PS00211">
    <property type="entry name" value="ABC_TRANSPORTER_1"/>
    <property type="match status" value="1"/>
</dbReference>
<name>A0A2P7U240_9NEIS</name>
<dbReference type="OrthoDB" id="5296765at2"/>
<dbReference type="Pfam" id="PF00005">
    <property type="entry name" value="ABC_tran"/>
    <property type="match status" value="1"/>
</dbReference>
<dbReference type="CDD" id="cd03214">
    <property type="entry name" value="ABC_Iron-Siderophores_B12_Hemin"/>
    <property type="match status" value="1"/>
</dbReference>
<dbReference type="InterPro" id="IPR017871">
    <property type="entry name" value="ABC_transporter-like_CS"/>
</dbReference>
<keyword evidence="3" id="KW-0067">ATP-binding</keyword>
<reference evidence="5 6" key="1">
    <citation type="submission" date="2018-03" db="EMBL/GenBank/DDBJ databases">
        <title>Neisseria weixii sp. nov., isolated from the intestinal contents of Tibetan Plateau pika (Ochotona curzoniae) in Yushu, Qinghai Province, China.</title>
        <authorList>
            <person name="Gui Z."/>
        </authorList>
    </citation>
    <scope>NUCLEOTIDE SEQUENCE [LARGE SCALE GENOMIC DNA]</scope>
    <source>
        <strain evidence="5 6">ATCC 51483</strain>
    </source>
</reference>
<evidence type="ECO:0000259" key="4">
    <source>
        <dbReference type="PROSITE" id="PS50893"/>
    </source>
</evidence>
<dbReference type="InterPro" id="IPR003439">
    <property type="entry name" value="ABC_transporter-like_ATP-bd"/>
</dbReference>
<dbReference type="InterPro" id="IPR027417">
    <property type="entry name" value="P-loop_NTPase"/>
</dbReference>
<evidence type="ECO:0000313" key="6">
    <source>
        <dbReference type="Proteomes" id="UP000241868"/>
    </source>
</evidence>
<dbReference type="PANTHER" id="PTHR42794">
    <property type="entry name" value="HEMIN IMPORT ATP-BINDING PROTEIN HMUV"/>
    <property type="match status" value="1"/>
</dbReference>
<dbReference type="InterPro" id="IPR003593">
    <property type="entry name" value="AAA+_ATPase"/>
</dbReference>
<dbReference type="AlphaFoldDB" id="A0A2P7U240"/>
<dbReference type="PROSITE" id="PS50893">
    <property type="entry name" value="ABC_TRANSPORTER_2"/>
    <property type="match status" value="1"/>
</dbReference>